<dbReference type="Proteomes" id="UP001515480">
    <property type="component" value="Unassembled WGS sequence"/>
</dbReference>
<dbReference type="CDD" id="cd10527">
    <property type="entry name" value="SET_LSMT"/>
    <property type="match status" value="1"/>
</dbReference>
<reference evidence="3 4" key="1">
    <citation type="journal article" date="2024" name="Science">
        <title>Giant polyketide synthase enzymes in the biosynthesis of giant marine polyether toxins.</title>
        <authorList>
            <person name="Fallon T.R."/>
            <person name="Shende V.V."/>
            <person name="Wierzbicki I.H."/>
            <person name="Pendleton A.L."/>
            <person name="Watervoot N.F."/>
            <person name="Auber R.P."/>
            <person name="Gonzalez D.J."/>
            <person name="Wisecaver J.H."/>
            <person name="Moore B.S."/>
        </authorList>
    </citation>
    <scope>NUCLEOTIDE SEQUENCE [LARGE SCALE GENOMIC DNA]</scope>
    <source>
        <strain evidence="3 4">12B1</strain>
    </source>
</reference>
<feature type="domain" description="SET" evidence="2">
    <location>
        <begin position="61"/>
        <end position="364"/>
    </location>
</feature>
<dbReference type="AlphaFoldDB" id="A0AB34IX41"/>
<evidence type="ECO:0000313" key="3">
    <source>
        <dbReference type="EMBL" id="KAL1507636.1"/>
    </source>
</evidence>
<dbReference type="InterPro" id="IPR050600">
    <property type="entry name" value="SETD3_SETD6_MTase"/>
</dbReference>
<dbReference type="InterPro" id="IPR046341">
    <property type="entry name" value="SET_dom_sf"/>
</dbReference>
<dbReference type="Gene3D" id="3.90.1410.10">
    <property type="entry name" value="set domain protein methyltransferase, domain 1"/>
    <property type="match status" value="1"/>
</dbReference>
<dbReference type="PANTHER" id="PTHR13271">
    <property type="entry name" value="UNCHARACTERIZED PUTATIVE METHYLTRANSFERASE"/>
    <property type="match status" value="1"/>
</dbReference>
<keyword evidence="4" id="KW-1185">Reference proteome</keyword>
<feature type="region of interest" description="Disordered" evidence="1">
    <location>
        <begin position="13"/>
        <end position="41"/>
    </location>
</feature>
<dbReference type="EMBL" id="JBGBPQ010000017">
    <property type="protein sequence ID" value="KAL1507636.1"/>
    <property type="molecule type" value="Genomic_DNA"/>
</dbReference>
<comment type="caution">
    <text evidence="3">The sequence shown here is derived from an EMBL/GenBank/DDBJ whole genome shotgun (WGS) entry which is preliminary data.</text>
</comment>
<protein>
    <recommendedName>
        <fullName evidence="2">SET domain-containing protein</fullName>
    </recommendedName>
</protein>
<gene>
    <name evidence="3" type="ORF">AB1Y20_007254</name>
</gene>
<dbReference type="SUPFAM" id="SSF82199">
    <property type="entry name" value="SET domain"/>
    <property type="match status" value="2"/>
</dbReference>
<evidence type="ECO:0000313" key="4">
    <source>
        <dbReference type="Proteomes" id="UP001515480"/>
    </source>
</evidence>
<accession>A0AB34IX41</accession>
<evidence type="ECO:0000259" key="2">
    <source>
        <dbReference type="PROSITE" id="PS50280"/>
    </source>
</evidence>
<sequence>MYYRRATVSWMRPPRARRRPRSSRGACSAGEWDGERQASGTTSVSTAELKLWLHRNGASWNGVNIAQHHVAQHGFSVMSTRPLREGELIAVIPKALLLSIHTLSTTALLQSMVRAGCPAEAALNLGVAYERSLGRDSSWEPYFRSIPECEPLPFMWDDAELGWLAPLGLDSAARERRAELEEEHANVQALLATAVDQDGWADLAARVLASVSTRAYLAAATLTSSRAFYVDEFHGDCLVPLADLFNHKAALLPDGVAIEAEQGIHDGRVANDRLLASAREAAQTCGLDLGMDTTLHNLPGVLQGARRSAVRQHRLDENCSTDREDDLSASAEGVHEELDCNGEVVALVAMRDIGCGREVYNTYGEHSNRTLLFDYGFTLDFNPLDSAELPAAQVYVALESALGPQGLRRSIRELRRAHHWNAEVEQLMNGTYTFFRSGRPPVELLLAIQLVLFPIVGGEFGKHAASVIRQRFEKLSIARQLSESFWARTQSSASAMSSANVDPCGILLVAVHAHIASLRASSSSTCECTQNTVSAPMCCSGRQVHALRLLSAELEIWQGTIDFLGAVRDHKE</sequence>
<organism evidence="3 4">
    <name type="scientific">Prymnesium parvum</name>
    <name type="common">Toxic golden alga</name>
    <dbReference type="NCBI Taxonomy" id="97485"/>
    <lineage>
        <taxon>Eukaryota</taxon>
        <taxon>Haptista</taxon>
        <taxon>Haptophyta</taxon>
        <taxon>Prymnesiophyceae</taxon>
        <taxon>Prymnesiales</taxon>
        <taxon>Prymnesiaceae</taxon>
        <taxon>Prymnesium</taxon>
    </lineage>
</organism>
<proteinExistence type="predicted"/>
<dbReference type="GO" id="GO:0016279">
    <property type="term" value="F:protein-lysine N-methyltransferase activity"/>
    <property type="evidence" value="ECO:0007669"/>
    <property type="project" value="TreeGrafter"/>
</dbReference>
<name>A0AB34IX41_PRYPA</name>
<evidence type="ECO:0000256" key="1">
    <source>
        <dbReference type="SAM" id="MobiDB-lite"/>
    </source>
</evidence>
<dbReference type="PROSITE" id="PS50280">
    <property type="entry name" value="SET"/>
    <property type="match status" value="1"/>
</dbReference>
<dbReference type="InterPro" id="IPR001214">
    <property type="entry name" value="SET_dom"/>
</dbReference>
<dbReference type="PANTHER" id="PTHR13271:SF145">
    <property type="entry name" value="SET DOMAIN-CONTAINING PROTEIN"/>
    <property type="match status" value="1"/>
</dbReference>